<dbReference type="OrthoDB" id="9803913at2"/>
<evidence type="ECO:0000256" key="6">
    <source>
        <dbReference type="ARBA" id="ARBA00022722"/>
    </source>
</evidence>
<gene>
    <name evidence="13" type="ORF">E4634_13835</name>
</gene>
<dbReference type="GO" id="GO:0003676">
    <property type="term" value="F:nucleic acid binding"/>
    <property type="evidence" value="ECO:0007669"/>
    <property type="project" value="InterPro"/>
</dbReference>
<evidence type="ECO:0000256" key="7">
    <source>
        <dbReference type="ARBA" id="ARBA00022723"/>
    </source>
</evidence>
<name>A0A4Z0LZA1_9GAMM</name>
<evidence type="ECO:0000313" key="13">
    <source>
        <dbReference type="EMBL" id="TGD72601.1"/>
    </source>
</evidence>
<keyword evidence="9" id="KW-0460">Magnesium</keyword>
<reference evidence="13 14" key="1">
    <citation type="submission" date="2019-04" db="EMBL/GenBank/DDBJ databases">
        <title>Taxonomy of novel Haliea sp. from mangrove soil of West Coast of India.</title>
        <authorList>
            <person name="Verma A."/>
            <person name="Kumar P."/>
            <person name="Krishnamurthi S."/>
        </authorList>
    </citation>
    <scope>NUCLEOTIDE SEQUENCE [LARGE SCALE GENOMIC DNA]</scope>
    <source>
        <strain evidence="13 14">SAOS-164</strain>
    </source>
</reference>
<comment type="similarity">
    <text evidence="4">Belongs to the FAN1 family.</text>
</comment>
<dbReference type="Pfam" id="PF08774">
    <property type="entry name" value="VRR_NUC"/>
    <property type="match status" value="1"/>
</dbReference>
<comment type="catalytic activity">
    <reaction evidence="1">
        <text>Hydrolytically removes 5'-nucleotides successively from the 3'-hydroxy termini of 3'-hydroxy-terminated oligonucleotides.</text>
        <dbReference type="EC" id="3.1.4.1"/>
    </reaction>
</comment>
<dbReference type="EC" id="3.1.4.1" evidence="5"/>
<evidence type="ECO:0000256" key="10">
    <source>
        <dbReference type="ARBA" id="ARBA00023211"/>
    </source>
</evidence>
<comment type="caution">
    <text evidence="13">The sequence shown here is derived from an EMBL/GenBank/DDBJ whole genome shotgun (WGS) entry which is preliminary data.</text>
</comment>
<dbReference type="InterPro" id="IPR011856">
    <property type="entry name" value="tRNA_endonuc-like_dom_sf"/>
</dbReference>
<evidence type="ECO:0000256" key="2">
    <source>
        <dbReference type="ARBA" id="ARBA00001936"/>
    </source>
</evidence>
<evidence type="ECO:0000256" key="1">
    <source>
        <dbReference type="ARBA" id="ARBA00000983"/>
    </source>
</evidence>
<sequence>MDQPALAAEVREIGDVAARDRQIASRGPPKSAIHGRLGLGHPWPRTPPGGDLPVTDCQSAPAYLALELLALPARFPTSRRRRDRLCNSVARQLEREGELELALALYCDSGTHPARERAARVLENLGEERAALEAAQEALADPWCEEERDAMGRIATRLARKLGVPGYKRRRDDFAMLDLQVPRVERGVERAAAQCLVGEWRAVYYVENQLMNALFGLAFWEEIFAPVAGAFTNPFQSAPADMYEAGFREARSELLEARFAQLAGADLGEVLPRAHAAYCDYQCRWVNWRAVDAQLVAAAAAIIPAQHLLAIWRRMLFDPRENRRGFPDLLALGEAPGDYRMIEVKGPGDTLQESQKRWLRYFDEQSIPAAVARVSWCDE</sequence>
<keyword evidence="10" id="KW-0464">Manganese</keyword>
<evidence type="ECO:0000256" key="8">
    <source>
        <dbReference type="ARBA" id="ARBA00022801"/>
    </source>
</evidence>
<keyword evidence="7" id="KW-0479">Metal-binding</keyword>
<evidence type="ECO:0000256" key="11">
    <source>
        <dbReference type="SAM" id="MobiDB-lite"/>
    </source>
</evidence>
<evidence type="ECO:0000256" key="9">
    <source>
        <dbReference type="ARBA" id="ARBA00022842"/>
    </source>
</evidence>
<dbReference type="PANTHER" id="PTHR15749">
    <property type="entry name" value="FANCONI-ASSOCIATED NUCLEASE 1"/>
    <property type="match status" value="1"/>
</dbReference>
<evidence type="ECO:0000256" key="4">
    <source>
        <dbReference type="ARBA" id="ARBA00005533"/>
    </source>
</evidence>
<accession>A0A4Z0LZA1</accession>
<keyword evidence="6" id="KW-0540">Nuclease</keyword>
<evidence type="ECO:0000256" key="5">
    <source>
        <dbReference type="ARBA" id="ARBA00012029"/>
    </source>
</evidence>
<organism evidence="13 14">
    <name type="scientific">Mangrovimicrobium sediminis</name>
    <dbReference type="NCBI Taxonomy" id="2562682"/>
    <lineage>
        <taxon>Bacteria</taxon>
        <taxon>Pseudomonadati</taxon>
        <taxon>Pseudomonadota</taxon>
        <taxon>Gammaproteobacteria</taxon>
        <taxon>Cellvibrionales</taxon>
        <taxon>Halieaceae</taxon>
        <taxon>Mangrovimicrobium</taxon>
    </lineage>
</organism>
<dbReference type="GO" id="GO:0036297">
    <property type="term" value="P:interstrand cross-link repair"/>
    <property type="evidence" value="ECO:0007669"/>
    <property type="project" value="InterPro"/>
</dbReference>
<dbReference type="Proteomes" id="UP000298050">
    <property type="component" value="Unassembled WGS sequence"/>
</dbReference>
<dbReference type="EMBL" id="SRLE01000009">
    <property type="protein sequence ID" value="TGD72601.1"/>
    <property type="molecule type" value="Genomic_DNA"/>
</dbReference>
<evidence type="ECO:0000259" key="12">
    <source>
        <dbReference type="SMART" id="SM00990"/>
    </source>
</evidence>
<comment type="cofactor">
    <cofactor evidence="3">
        <name>Mg(2+)</name>
        <dbReference type="ChEBI" id="CHEBI:18420"/>
    </cofactor>
</comment>
<dbReference type="InterPro" id="IPR014883">
    <property type="entry name" value="VRR_NUC"/>
</dbReference>
<dbReference type="SMART" id="SM00990">
    <property type="entry name" value="VRR_NUC"/>
    <property type="match status" value="1"/>
</dbReference>
<keyword evidence="14" id="KW-1185">Reference proteome</keyword>
<keyword evidence="8" id="KW-0378">Hydrolase</keyword>
<feature type="region of interest" description="Disordered" evidence="11">
    <location>
        <begin position="21"/>
        <end position="42"/>
    </location>
</feature>
<comment type="cofactor">
    <cofactor evidence="2">
        <name>Mn(2+)</name>
        <dbReference type="ChEBI" id="CHEBI:29035"/>
    </cofactor>
</comment>
<proteinExistence type="inferred from homology"/>
<evidence type="ECO:0000256" key="3">
    <source>
        <dbReference type="ARBA" id="ARBA00001946"/>
    </source>
</evidence>
<dbReference type="Gene3D" id="3.40.1350.10">
    <property type="match status" value="1"/>
</dbReference>
<evidence type="ECO:0000313" key="14">
    <source>
        <dbReference type="Proteomes" id="UP000298050"/>
    </source>
</evidence>
<protein>
    <recommendedName>
        <fullName evidence="5">phosphodiesterase I</fullName>
        <ecNumber evidence="5">3.1.4.1</ecNumber>
    </recommendedName>
</protein>
<dbReference type="AlphaFoldDB" id="A0A4Z0LZA1"/>
<feature type="domain" description="VRR-NUC" evidence="12">
    <location>
        <begin position="262"/>
        <end position="376"/>
    </location>
</feature>
<dbReference type="InterPro" id="IPR033315">
    <property type="entry name" value="Fan1-like"/>
</dbReference>
<dbReference type="PANTHER" id="PTHR15749:SF4">
    <property type="entry name" value="FANCONI-ASSOCIATED NUCLEASE 1"/>
    <property type="match status" value="1"/>
</dbReference>
<dbReference type="GO" id="GO:0004528">
    <property type="term" value="F:phosphodiesterase I activity"/>
    <property type="evidence" value="ECO:0007669"/>
    <property type="project" value="UniProtKB-EC"/>
</dbReference>